<dbReference type="InterPro" id="IPR000182">
    <property type="entry name" value="GNAT_dom"/>
</dbReference>
<dbReference type="Proteomes" id="UP000008066">
    <property type="component" value="Unassembled WGS sequence"/>
</dbReference>
<dbReference type="CDD" id="cd04301">
    <property type="entry name" value="NAT_SF"/>
    <property type="match status" value="1"/>
</dbReference>
<dbReference type="RefSeq" id="XP_006695117.1">
    <property type="nucleotide sequence ID" value="XM_006695054.1"/>
</dbReference>
<reference evidence="2 3" key="1">
    <citation type="journal article" date="2011" name="Cell">
        <title>Insight into structure and assembly of the nuclear pore complex by utilizing the genome of a eukaryotic thermophile.</title>
        <authorList>
            <person name="Amlacher S."/>
            <person name="Sarges P."/>
            <person name="Flemming D."/>
            <person name="van Noort V."/>
            <person name="Kunze R."/>
            <person name="Devos D.P."/>
            <person name="Arumugam M."/>
            <person name="Bork P."/>
            <person name="Hurt E."/>
        </authorList>
    </citation>
    <scope>NUCLEOTIDE SEQUENCE [LARGE SCALE GENOMIC DNA]</scope>
    <source>
        <strain evidence="3">DSM 1495 / CBS 144.50 / IMI 039719</strain>
    </source>
</reference>
<dbReference type="EMBL" id="GL988043">
    <property type="protein sequence ID" value="EGS20232.1"/>
    <property type="molecule type" value="Genomic_DNA"/>
</dbReference>
<keyword evidence="3" id="KW-1185">Reference proteome</keyword>
<feature type="domain" description="N-acetyltransferase" evidence="1">
    <location>
        <begin position="2"/>
        <end position="167"/>
    </location>
</feature>
<dbReference type="Pfam" id="PF00583">
    <property type="entry name" value="Acetyltransf_1"/>
    <property type="match status" value="1"/>
</dbReference>
<gene>
    <name evidence="2" type="ORF">CTHT_0047480</name>
</gene>
<dbReference type="GO" id="GO:0016747">
    <property type="term" value="F:acyltransferase activity, transferring groups other than amino-acyl groups"/>
    <property type="evidence" value="ECO:0007669"/>
    <property type="project" value="InterPro"/>
</dbReference>
<dbReference type="SUPFAM" id="SSF55729">
    <property type="entry name" value="Acyl-CoA N-acyltransferases (Nat)"/>
    <property type="match status" value="1"/>
</dbReference>
<dbReference type="PROSITE" id="PS51186">
    <property type="entry name" value="GNAT"/>
    <property type="match status" value="1"/>
</dbReference>
<dbReference type="KEGG" id="cthr:CTHT_0047480"/>
<evidence type="ECO:0000313" key="2">
    <source>
        <dbReference type="EMBL" id="EGS20232.1"/>
    </source>
</evidence>
<dbReference type="Gene3D" id="3.40.630.30">
    <property type="match status" value="1"/>
</dbReference>
<dbReference type="AlphaFoldDB" id="G0S9X1"/>
<dbReference type="InterPro" id="IPR016181">
    <property type="entry name" value="Acyl_CoA_acyltransferase"/>
</dbReference>
<dbReference type="OMA" id="TLYLHDM"/>
<dbReference type="HOGENOM" id="CLU_099842_0_0_1"/>
<proteinExistence type="predicted"/>
<organism evidence="3">
    <name type="scientific">Chaetomium thermophilum (strain DSM 1495 / CBS 144.50 / IMI 039719)</name>
    <name type="common">Thermochaetoides thermophila</name>
    <dbReference type="NCBI Taxonomy" id="759272"/>
    <lineage>
        <taxon>Eukaryota</taxon>
        <taxon>Fungi</taxon>
        <taxon>Dikarya</taxon>
        <taxon>Ascomycota</taxon>
        <taxon>Pezizomycotina</taxon>
        <taxon>Sordariomycetes</taxon>
        <taxon>Sordariomycetidae</taxon>
        <taxon>Sordariales</taxon>
        <taxon>Chaetomiaceae</taxon>
        <taxon>Thermochaetoides</taxon>
    </lineage>
</organism>
<evidence type="ECO:0000259" key="1">
    <source>
        <dbReference type="PROSITE" id="PS51186"/>
    </source>
</evidence>
<dbReference type="GeneID" id="18258786"/>
<name>G0S9X1_CHATD</name>
<sequence length="171" mass="18953">MAIWKPINPTTSDVDELVRVGQTVHDPSLDEGADVFLERVQLFPQGCMVLVEDGHIVGYAISHPILRDCPPALNTKLGAVPTNADEYYIHDIAILPEFRGKGHAAECIDKILRVADQYPTTSLISVYGTASFWGRYGFAPVPLLEGHLAKKLASYGEDAQYLRRQNKECSR</sequence>
<accession>G0S9X1</accession>
<evidence type="ECO:0000313" key="3">
    <source>
        <dbReference type="Proteomes" id="UP000008066"/>
    </source>
</evidence>
<dbReference type="eggNOG" id="ENOG502SE0Y">
    <property type="taxonomic scope" value="Eukaryota"/>
</dbReference>
<protein>
    <recommendedName>
        <fullName evidence="1">N-acetyltransferase domain-containing protein</fullName>
    </recommendedName>
</protein>
<dbReference type="OrthoDB" id="2445945at2759"/>